<feature type="compositionally biased region" description="Gly residues" evidence="1">
    <location>
        <begin position="434"/>
        <end position="448"/>
    </location>
</feature>
<evidence type="ECO:0000256" key="1">
    <source>
        <dbReference type="SAM" id="MobiDB-lite"/>
    </source>
</evidence>
<feature type="region of interest" description="Disordered" evidence="1">
    <location>
        <begin position="356"/>
        <end position="448"/>
    </location>
</feature>
<name>A0ABD5Y3W6_9EURY</name>
<evidence type="ECO:0000313" key="2">
    <source>
        <dbReference type="EMBL" id="MFC7142137.1"/>
    </source>
</evidence>
<dbReference type="InterPro" id="IPR006311">
    <property type="entry name" value="TAT_signal"/>
</dbReference>
<dbReference type="RefSeq" id="WP_274323208.1">
    <property type="nucleotide sequence ID" value="NZ_CP118158.1"/>
</dbReference>
<feature type="region of interest" description="Disordered" evidence="1">
    <location>
        <begin position="260"/>
        <end position="279"/>
    </location>
</feature>
<protein>
    <submittedName>
        <fullName evidence="2">Uncharacterized protein</fullName>
    </submittedName>
</protein>
<dbReference type="EMBL" id="JBHTAS010000001">
    <property type="protein sequence ID" value="MFC7142137.1"/>
    <property type="molecule type" value="Genomic_DNA"/>
</dbReference>
<reference evidence="2 3" key="1">
    <citation type="journal article" date="2019" name="Int. J. Syst. Evol. Microbiol.">
        <title>The Global Catalogue of Microorganisms (GCM) 10K type strain sequencing project: providing services to taxonomists for standard genome sequencing and annotation.</title>
        <authorList>
            <consortium name="The Broad Institute Genomics Platform"/>
            <consortium name="The Broad Institute Genome Sequencing Center for Infectious Disease"/>
            <person name="Wu L."/>
            <person name="Ma J."/>
        </authorList>
    </citation>
    <scope>NUCLEOTIDE SEQUENCE [LARGE SCALE GENOMIC DNA]</scope>
    <source>
        <strain evidence="2 3">XZYJT29</strain>
    </source>
</reference>
<sequence length="448" mass="46281">MTNDTTAADDSAVGRRTLLQALAAAGAFGAATTTAAGQDGDGESGDDADPLYVVEQGDERHEVAPLSGSEPVESFYDLRIPEKYTGDNGATDPGEGPYYMSVGTQDLQRPSTSLLFFYEGPDGVSLVAVHDADGGDGGSATWTVSGVPAGAGWLVKDDLYRFESGEKPDSNYDNWNTDGTNNRIDWTWGPTRGDGGVLGHLDPGTAIGINPAFNEDAALYGQHYEGTIDEWQLLSADGEGGVTRSTLDLGAPLTVAVERASADGDSDDTDLDLSVSPPDAKINVESEGLIPVDIDCPDPSELDVDSISFGAPEAVDNGNGASAKHHEGHAEEGTCRVHFRVDDTEIDPKNALAKIAGKIRGGDGDGGDSSFSLEDAIDAFDPNGDGGNDGDGDDSDDGDDESEGEGNGKNGRGPPDHADDDENNGKGNGKDNGKGNGRGNGNGKQKGN</sequence>
<comment type="caution">
    <text evidence="2">The sequence shown here is derived from an EMBL/GenBank/DDBJ whole genome shotgun (WGS) entry which is preliminary data.</text>
</comment>
<dbReference type="Proteomes" id="UP001596432">
    <property type="component" value="Unassembled WGS sequence"/>
</dbReference>
<feature type="region of interest" description="Disordered" evidence="1">
    <location>
        <begin position="310"/>
        <end position="331"/>
    </location>
</feature>
<dbReference type="GeneID" id="78822471"/>
<evidence type="ECO:0000313" key="3">
    <source>
        <dbReference type="Proteomes" id="UP001596432"/>
    </source>
</evidence>
<organism evidence="2 3">
    <name type="scientific">Halosimplex aquaticum</name>
    <dbReference type="NCBI Taxonomy" id="3026162"/>
    <lineage>
        <taxon>Archaea</taxon>
        <taxon>Methanobacteriati</taxon>
        <taxon>Methanobacteriota</taxon>
        <taxon>Stenosarchaea group</taxon>
        <taxon>Halobacteria</taxon>
        <taxon>Halobacteriales</taxon>
        <taxon>Haloarculaceae</taxon>
        <taxon>Halosimplex</taxon>
    </lineage>
</organism>
<proteinExistence type="predicted"/>
<accession>A0ABD5Y3W6</accession>
<feature type="region of interest" description="Disordered" evidence="1">
    <location>
        <begin position="83"/>
        <end position="104"/>
    </location>
</feature>
<feature type="compositionally biased region" description="Acidic residues" evidence="1">
    <location>
        <begin position="388"/>
        <end position="404"/>
    </location>
</feature>
<dbReference type="AlphaFoldDB" id="A0ABD5Y3W6"/>
<keyword evidence="3" id="KW-1185">Reference proteome</keyword>
<dbReference type="PROSITE" id="PS51318">
    <property type="entry name" value="TAT"/>
    <property type="match status" value="1"/>
</dbReference>
<gene>
    <name evidence="2" type="ORF">ACFQMA_20155</name>
</gene>